<dbReference type="KEGG" id="sla:SERLADRAFT_478379"/>
<dbReference type="HOGENOM" id="CLU_2238236_0_0_1"/>
<accession>F8PAR5</accession>
<dbReference type="EMBL" id="GL945442">
    <property type="protein sequence ID" value="EGO19903.1"/>
    <property type="molecule type" value="Genomic_DNA"/>
</dbReference>
<proteinExistence type="predicted"/>
<dbReference type="Proteomes" id="UP000008064">
    <property type="component" value="Unassembled WGS sequence"/>
</dbReference>
<protein>
    <submittedName>
        <fullName evidence="1">Uncharacterized protein</fullName>
    </submittedName>
</protein>
<dbReference type="RefSeq" id="XP_007323338.1">
    <property type="nucleotide sequence ID" value="XM_007323276.1"/>
</dbReference>
<name>F8PAR5_SERL9</name>
<reference evidence="1" key="1">
    <citation type="submission" date="2011-04" db="EMBL/GenBank/DDBJ databases">
        <title>Evolution of plant cell wall degrading machinery underlies the functional diversity of forest fungi.</title>
        <authorList>
            <consortium name="US DOE Joint Genome Institute (JGI-PGF)"/>
            <person name="Eastwood D.C."/>
            <person name="Floudas D."/>
            <person name="Binder M."/>
            <person name="Majcherczyk A."/>
            <person name="Schneider P."/>
            <person name="Aerts A."/>
            <person name="Asiegbu F.O."/>
            <person name="Baker S.E."/>
            <person name="Barry K."/>
            <person name="Bendiksby M."/>
            <person name="Blumentritt M."/>
            <person name="Coutinho P.M."/>
            <person name="Cullen D."/>
            <person name="Cullen D."/>
            <person name="Gathman A."/>
            <person name="Goodell B."/>
            <person name="Henrissat B."/>
            <person name="Ihrmark K."/>
            <person name="Kauserud H."/>
            <person name="Kohler A."/>
            <person name="LaButti K."/>
            <person name="Lapidus A."/>
            <person name="Lavin J.L."/>
            <person name="Lee Y.-H."/>
            <person name="Lindquist E."/>
            <person name="Lilly W."/>
            <person name="Lucas S."/>
            <person name="Morin E."/>
            <person name="Murat C."/>
            <person name="Oguiza J.A."/>
            <person name="Park J."/>
            <person name="Pisabarro A.G."/>
            <person name="Riley R."/>
            <person name="Rosling A."/>
            <person name="Salamov A."/>
            <person name="Schmidt O."/>
            <person name="Schmutz J."/>
            <person name="Skrede I."/>
            <person name="Stenlid J."/>
            <person name="Wiebenga A."/>
            <person name="Xie X."/>
            <person name="Kues U."/>
            <person name="Hibbett D.S."/>
            <person name="Hoffmeister D."/>
            <person name="Hogberg N."/>
            <person name="Martin F."/>
            <person name="Grigoriev I.V."/>
            <person name="Watkinson S.C."/>
        </authorList>
    </citation>
    <scope>NUCLEOTIDE SEQUENCE</scope>
    <source>
        <strain evidence="1">S7.9</strain>
    </source>
</reference>
<gene>
    <name evidence="1" type="ORF">SERLADRAFT_478379</name>
</gene>
<dbReference type="AlphaFoldDB" id="F8PAR5"/>
<organism>
    <name type="scientific">Serpula lacrymans var. lacrymans (strain S7.9)</name>
    <name type="common">Dry rot fungus</name>
    <dbReference type="NCBI Taxonomy" id="578457"/>
    <lineage>
        <taxon>Eukaryota</taxon>
        <taxon>Fungi</taxon>
        <taxon>Dikarya</taxon>
        <taxon>Basidiomycota</taxon>
        <taxon>Agaricomycotina</taxon>
        <taxon>Agaricomycetes</taxon>
        <taxon>Agaricomycetidae</taxon>
        <taxon>Boletales</taxon>
        <taxon>Coniophorineae</taxon>
        <taxon>Serpulaceae</taxon>
        <taxon>Serpula</taxon>
    </lineage>
</organism>
<dbReference type="GeneID" id="18821158"/>
<evidence type="ECO:0000313" key="1">
    <source>
        <dbReference type="EMBL" id="EGO19903.1"/>
    </source>
</evidence>
<sequence length="105" mass="12572">MSGPIQVHYYQFDLNKLGIYQWSYRMKGLVHRMNGKCCTLRLHEAHASMQIPMPKLPCSYWMTHRIKNWVSGAQNTTSSKASPPTKYQYQYSRIRLSLKLKWYRR</sequence>